<evidence type="ECO:0000313" key="2">
    <source>
        <dbReference type="EMBL" id="MFB0835682.1"/>
    </source>
</evidence>
<dbReference type="EMBL" id="JBHDLJ010000013">
    <property type="protein sequence ID" value="MFB0835682.1"/>
    <property type="molecule type" value="Genomic_DNA"/>
</dbReference>
<keyword evidence="1" id="KW-0472">Membrane</keyword>
<proteinExistence type="predicted"/>
<name>A0ABV4UQI7_9MICC</name>
<gene>
    <name evidence="2" type="ORF">ACETWP_13910</name>
</gene>
<evidence type="ECO:0000256" key="1">
    <source>
        <dbReference type="SAM" id="Phobius"/>
    </source>
</evidence>
<reference evidence="2 3" key="1">
    <citation type="submission" date="2024-09" db="EMBL/GenBank/DDBJ databases">
        <authorList>
            <person name="Salinas-Garcia M.A."/>
            <person name="Prieme A."/>
        </authorList>
    </citation>
    <scope>NUCLEOTIDE SEQUENCE [LARGE SCALE GENOMIC DNA]</scope>
    <source>
        <strain evidence="2 3">DSM 21081</strain>
    </source>
</reference>
<accession>A0ABV4UQI7</accession>
<feature type="transmembrane region" description="Helical" evidence="1">
    <location>
        <begin position="96"/>
        <end position="118"/>
    </location>
</feature>
<comment type="caution">
    <text evidence="2">The sequence shown here is derived from an EMBL/GenBank/DDBJ whole genome shotgun (WGS) entry which is preliminary data.</text>
</comment>
<dbReference type="Proteomes" id="UP001575652">
    <property type="component" value="Unassembled WGS sequence"/>
</dbReference>
<protein>
    <submittedName>
        <fullName evidence="2">Uncharacterized protein</fullName>
    </submittedName>
</protein>
<organism evidence="2 3">
    <name type="scientific">Arthrobacter halodurans</name>
    <dbReference type="NCBI Taxonomy" id="516699"/>
    <lineage>
        <taxon>Bacteria</taxon>
        <taxon>Bacillati</taxon>
        <taxon>Actinomycetota</taxon>
        <taxon>Actinomycetes</taxon>
        <taxon>Micrococcales</taxon>
        <taxon>Micrococcaceae</taxon>
        <taxon>Arthrobacter</taxon>
    </lineage>
</organism>
<dbReference type="RefSeq" id="WP_373972859.1">
    <property type="nucleotide sequence ID" value="NZ_JBHDLJ010000013.1"/>
</dbReference>
<evidence type="ECO:0000313" key="3">
    <source>
        <dbReference type="Proteomes" id="UP001575652"/>
    </source>
</evidence>
<keyword evidence="1" id="KW-0812">Transmembrane</keyword>
<keyword evidence="3" id="KW-1185">Reference proteome</keyword>
<sequence length="136" mass="13299">MDPRLLLAIGDVFGDAGITFAVESGFASAAAGRTIRDSMLAGAALREASTGTPIRVLRGIAASDATLAAVAGGAKAAGGGGKDAGARMLGQASTQVRLAVCGTAVASLAAVVGVRYAVRVGQDRKAAREAVAADDD</sequence>
<keyword evidence="1" id="KW-1133">Transmembrane helix</keyword>